<evidence type="ECO:0000256" key="5">
    <source>
        <dbReference type="RuleBase" id="RU003560"/>
    </source>
</evidence>
<gene>
    <name evidence="7" type="ORF">ACFQMK_05510</name>
</gene>
<dbReference type="InterPro" id="IPR015422">
    <property type="entry name" value="PyrdxlP-dep_Trfase_small"/>
</dbReference>
<proteinExistence type="inferred from homology"/>
<dbReference type="CDD" id="cd00610">
    <property type="entry name" value="OAT_like"/>
    <property type="match status" value="1"/>
</dbReference>
<comment type="caution">
    <text evidence="7">The sequence shown here is derived from an EMBL/GenBank/DDBJ whole genome shotgun (WGS) entry which is preliminary data.</text>
</comment>
<dbReference type="Proteomes" id="UP001596390">
    <property type="component" value="Unassembled WGS sequence"/>
</dbReference>
<dbReference type="InterPro" id="IPR015421">
    <property type="entry name" value="PyrdxlP-dep_Trfase_major"/>
</dbReference>
<keyword evidence="8" id="KW-1185">Reference proteome</keyword>
<dbReference type="AlphaFoldDB" id="A0ABD5YD52"/>
<protein>
    <submittedName>
        <fullName evidence="7">Aspartate aminotransferase family protein</fullName>
    </submittedName>
</protein>
<dbReference type="GO" id="GO:0008483">
    <property type="term" value="F:transaminase activity"/>
    <property type="evidence" value="ECO:0007669"/>
    <property type="project" value="UniProtKB-KW"/>
</dbReference>
<organism evidence="7 8">
    <name type="scientific">Halorubrum yunnanense</name>
    <dbReference type="NCBI Taxonomy" id="1526162"/>
    <lineage>
        <taxon>Archaea</taxon>
        <taxon>Methanobacteriati</taxon>
        <taxon>Methanobacteriota</taxon>
        <taxon>Stenosarchaea group</taxon>
        <taxon>Halobacteria</taxon>
        <taxon>Halobacteriales</taxon>
        <taxon>Haloferacaceae</taxon>
        <taxon>Halorubrum</taxon>
    </lineage>
</organism>
<evidence type="ECO:0000256" key="1">
    <source>
        <dbReference type="ARBA" id="ARBA00001933"/>
    </source>
</evidence>
<evidence type="ECO:0000313" key="7">
    <source>
        <dbReference type="EMBL" id="MFC7186357.1"/>
    </source>
</evidence>
<dbReference type="PROSITE" id="PS00600">
    <property type="entry name" value="AA_TRANSFER_CLASS_3"/>
    <property type="match status" value="1"/>
</dbReference>
<comment type="cofactor">
    <cofactor evidence="1">
        <name>pyridoxal 5'-phosphate</name>
        <dbReference type="ChEBI" id="CHEBI:597326"/>
    </cofactor>
</comment>
<evidence type="ECO:0000256" key="4">
    <source>
        <dbReference type="ARBA" id="ARBA00022898"/>
    </source>
</evidence>
<keyword evidence="4 5" id="KW-0663">Pyridoxal phosphate</keyword>
<evidence type="ECO:0000256" key="6">
    <source>
        <dbReference type="SAM" id="MobiDB-lite"/>
    </source>
</evidence>
<name>A0ABD5YD52_9EURY</name>
<evidence type="ECO:0000256" key="2">
    <source>
        <dbReference type="ARBA" id="ARBA00022576"/>
    </source>
</evidence>
<dbReference type="PANTHER" id="PTHR11986:SF79">
    <property type="entry name" value="ACETYLORNITHINE AMINOTRANSFERASE, MITOCHONDRIAL"/>
    <property type="match status" value="1"/>
</dbReference>
<dbReference type="RefSeq" id="WP_267663322.1">
    <property type="nucleotide sequence ID" value="NZ_JAODIX010000024.1"/>
</dbReference>
<dbReference type="InterPro" id="IPR050103">
    <property type="entry name" value="Class-III_PLP-dep_AT"/>
</dbReference>
<dbReference type="SUPFAM" id="SSF53383">
    <property type="entry name" value="PLP-dependent transferases"/>
    <property type="match status" value="1"/>
</dbReference>
<dbReference type="PIRSF" id="PIRSF000521">
    <property type="entry name" value="Transaminase_4ab_Lys_Orn"/>
    <property type="match status" value="1"/>
</dbReference>
<dbReference type="PANTHER" id="PTHR11986">
    <property type="entry name" value="AMINOTRANSFERASE CLASS III"/>
    <property type="match status" value="1"/>
</dbReference>
<reference evidence="7 8" key="1">
    <citation type="journal article" date="2019" name="Int. J. Syst. Evol. Microbiol.">
        <title>The Global Catalogue of Microorganisms (GCM) 10K type strain sequencing project: providing services to taxonomists for standard genome sequencing and annotation.</title>
        <authorList>
            <consortium name="The Broad Institute Genomics Platform"/>
            <consortium name="The Broad Institute Genome Sequencing Center for Infectious Disease"/>
            <person name="Wu L."/>
            <person name="Ma J."/>
        </authorList>
    </citation>
    <scope>NUCLEOTIDE SEQUENCE [LARGE SCALE GENOMIC DNA]</scope>
    <source>
        <strain evidence="7 8">Q85</strain>
    </source>
</reference>
<keyword evidence="2 7" id="KW-0032">Aminotransferase</keyword>
<dbReference type="InterPro" id="IPR005814">
    <property type="entry name" value="Aminotrans_3"/>
</dbReference>
<dbReference type="Gene3D" id="3.40.640.10">
    <property type="entry name" value="Type I PLP-dependent aspartate aminotransferase-like (Major domain)"/>
    <property type="match status" value="1"/>
</dbReference>
<dbReference type="Gene3D" id="3.90.1150.10">
    <property type="entry name" value="Aspartate Aminotransferase, domain 1"/>
    <property type="match status" value="1"/>
</dbReference>
<accession>A0ABD5YD52</accession>
<comment type="similarity">
    <text evidence="5">Belongs to the class-III pyridoxal-phosphate-dependent aminotransferase family.</text>
</comment>
<dbReference type="Pfam" id="PF00202">
    <property type="entry name" value="Aminotran_3"/>
    <property type="match status" value="1"/>
</dbReference>
<dbReference type="EMBL" id="JBHSZZ010000024">
    <property type="protein sequence ID" value="MFC7186357.1"/>
    <property type="molecule type" value="Genomic_DNA"/>
</dbReference>
<sequence length="474" mass="50841">MPGPPIQDLHFAEEPSVDRVPGPESRRLLEKQEEIDSSAVAYPDDIPVAFKEAKGATLRDADGNTYIDMFAGIGVLNVGHSNPYVLEAVREQTEEIVHTIDFPTEARLDLIEKLDEIAPPGLRGENRVVFGGPTGSDAVEAAIKLAKYNTGGDGLIAFRGSYHGATSGAMALTSNKGFKDDYTPLLPEVVHAKYPSPFIDRAESGDAASVCPRPASECCGAPSCARALKEVREIIEDPYGGLANPAGIFVEPIQGESGVIVPPPGFLKGLRTIATENDIPLMFDEIQSGLGRSGQWWASEWEGVTPDIMTTAKALGGVGFPLSATIYHEDLDTWDAGGHAGTYRGHVVAMRAGTRAIEYIQDHDLLAHARDLGEYIRDRLRAAGEGTDRIGEVRGRGLFIGAAFVDEDGDPNGDVVDAIQQYCFEHGVLVWKAGRHGNVLRLLPPLVLTERQAEVATDIIADAIAATTEGQRPT</sequence>
<dbReference type="InterPro" id="IPR015424">
    <property type="entry name" value="PyrdxlP-dep_Trfase"/>
</dbReference>
<evidence type="ECO:0000256" key="3">
    <source>
        <dbReference type="ARBA" id="ARBA00022679"/>
    </source>
</evidence>
<dbReference type="InterPro" id="IPR049704">
    <property type="entry name" value="Aminotrans_3_PPA_site"/>
</dbReference>
<evidence type="ECO:0000313" key="8">
    <source>
        <dbReference type="Proteomes" id="UP001596390"/>
    </source>
</evidence>
<keyword evidence="3" id="KW-0808">Transferase</keyword>
<feature type="region of interest" description="Disordered" evidence="6">
    <location>
        <begin position="1"/>
        <end position="24"/>
    </location>
</feature>